<feature type="domain" description="Thioesterase" evidence="3">
    <location>
        <begin position="113"/>
        <end position="188"/>
    </location>
</feature>
<dbReference type="InterPro" id="IPR029069">
    <property type="entry name" value="HotDog_dom_sf"/>
</dbReference>
<dbReference type="Gene3D" id="3.10.129.10">
    <property type="entry name" value="Hotdog Thioesterase"/>
    <property type="match status" value="1"/>
</dbReference>
<name>A0A9P6ESM9_9AGAR</name>
<comment type="similarity">
    <text evidence="1">Belongs to the thioesterase PaaI family.</text>
</comment>
<keyword evidence="5" id="KW-1185">Reference proteome</keyword>
<comment type="caution">
    <text evidence="4">The sequence shown here is derived from an EMBL/GenBank/DDBJ whole genome shotgun (WGS) entry which is preliminary data.</text>
</comment>
<dbReference type="AlphaFoldDB" id="A0A9P6ESM9"/>
<dbReference type="OrthoDB" id="2831072at2759"/>
<gene>
    <name evidence="4" type="ORF">CPB83DRAFT_755298</name>
</gene>
<evidence type="ECO:0000313" key="4">
    <source>
        <dbReference type="EMBL" id="KAF9534660.1"/>
    </source>
</evidence>
<dbReference type="PANTHER" id="PTHR21660">
    <property type="entry name" value="THIOESTERASE SUPERFAMILY MEMBER-RELATED"/>
    <property type="match status" value="1"/>
</dbReference>
<dbReference type="Pfam" id="PF03061">
    <property type="entry name" value="4HBT"/>
    <property type="match status" value="1"/>
</dbReference>
<evidence type="ECO:0000313" key="5">
    <source>
        <dbReference type="Proteomes" id="UP000807306"/>
    </source>
</evidence>
<accession>A0A9P6ESM9</accession>
<evidence type="ECO:0000259" key="3">
    <source>
        <dbReference type="Pfam" id="PF03061"/>
    </source>
</evidence>
<dbReference type="PANTHER" id="PTHR21660:SF1">
    <property type="entry name" value="ACYL-COENZYME A THIOESTERASE 13"/>
    <property type="match status" value="1"/>
</dbReference>
<evidence type="ECO:0000256" key="1">
    <source>
        <dbReference type="ARBA" id="ARBA00008324"/>
    </source>
</evidence>
<dbReference type="InterPro" id="IPR039298">
    <property type="entry name" value="ACOT13"/>
</dbReference>
<keyword evidence="2" id="KW-0378">Hydrolase</keyword>
<dbReference type="SUPFAM" id="SSF54637">
    <property type="entry name" value="Thioesterase/thiol ester dehydrase-isomerase"/>
    <property type="match status" value="1"/>
</dbReference>
<dbReference type="GO" id="GO:0047617">
    <property type="term" value="F:fatty acyl-CoA hydrolase activity"/>
    <property type="evidence" value="ECO:0007669"/>
    <property type="project" value="InterPro"/>
</dbReference>
<dbReference type="EMBL" id="MU157825">
    <property type="protein sequence ID" value="KAF9534660.1"/>
    <property type="molecule type" value="Genomic_DNA"/>
</dbReference>
<protein>
    <recommendedName>
        <fullName evidence="3">Thioesterase domain-containing protein</fullName>
    </recommendedName>
</protein>
<dbReference type="Proteomes" id="UP000807306">
    <property type="component" value="Unassembled WGS sequence"/>
</dbReference>
<organism evidence="4 5">
    <name type="scientific">Crepidotus variabilis</name>
    <dbReference type="NCBI Taxonomy" id="179855"/>
    <lineage>
        <taxon>Eukaryota</taxon>
        <taxon>Fungi</taxon>
        <taxon>Dikarya</taxon>
        <taxon>Basidiomycota</taxon>
        <taxon>Agaricomycotina</taxon>
        <taxon>Agaricomycetes</taxon>
        <taxon>Agaricomycetidae</taxon>
        <taxon>Agaricales</taxon>
        <taxon>Agaricineae</taxon>
        <taxon>Crepidotaceae</taxon>
        <taxon>Crepidotus</taxon>
    </lineage>
</organism>
<dbReference type="CDD" id="cd03443">
    <property type="entry name" value="PaaI_thioesterase"/>
    <property type="match status" value="1"/>
</dbReference>
<proteinExistence type="inferred from homology"/>
<dbReference type="InterPro" id="IPR006683">
    <property type="entry name" value="Thioestr_dom"/>
</dbReference>
<evidence type="ECO:0000256" key="2">
    <source>
        <dbReference type="ARBA" id="ARBA00022801"/>
    </source>
</evidence>
<reference evidence="4" key="1">
    <citation type="submission" date="2020-11" db="EMBL/GenBank/DDBJ databases">
        <authorList>
            <consortium name="DOE Joint Genome Institute"/>
            <person name="Ahrendt S."/>
            <person name="Riley R."/>
            <person name="Andreopoulos W."/>
            <person name="Labutti K."/>
            <person name="Pangilinan J."/>
            <person name="Ruiz-Duenas F.J."/>
            <person name="Barrasa J.M."/>
            <person name="Sanchez-Garcia M."/>
            <person name="Camarero S."/>
            <person name="Miyauchi S."/>
            <person name="Serrano A."/>
            <person name="Linde D."/>
            <person name="Babiker R."/>
            <person name="Drula E."/>
            <person name="Ayuso-Fernandez I."/>
            <person name="Pacheco R."/>
            <person name="Padilla G."/>
            <person name="Ferreira P."/>
            <person name="Barriuso J."/>
            <person name="Kellner H."/>
            <person name="Castanera R."/>
            <person name="Alfaro M."/>
            <person name="Ramirez L."/>
            <person name="Pisabarro A.G."/>
            <person name="Kuo A."/>
            <person name="Tritt A."/>
            <person name="Lipzen A."/>
            <person name="He G."/>
            <person name="Yan M."/>
            <person name="Ng V."/>
            <person name="Cullen D."/>
            <person name="Martin F."/>
            <person name="Rosso M.-N."/>
            <person name="Henrissat B."/>
            <person name="Hibbett D."/>
            <person name="Martinez A.T."/>
            <person name="Grigoriev I.V."/>
        </authorList>
    </citation>
    <scope>NUCLEOTIDE SEQUENCE</scope>
    <source>
        <strain evidence="4">CBS 506.95</strain>
    </source>
</reference>
<sequence length="206" mass="22032">MTTELSTTSLKSLPPALAAVVKSWVDQNGISTELESVKGNAPRDTIRACLSVFRYMASTEDRSYGAAVGRRLKMAEIKIKFSEAGSSNLPAGRAVSAQTTCEILVYKDMCNVFGTLHGGCAAYMTDICSTSSIVALGIVNGVDATGVSQAMNLIWHKAVKTGAKLRIVSNTISQEGRIRVCRCEVRSGSEFDASLTDQGIKDVGWR</sequence>